<feature type="non-terminal residue" evidence="1">
    <location>
        <position position="1"/>
    </location>
</feature>
<evidence type="ECO:0000313" key="2">
    <source>
        <dbReference type="Proteomes" id="UP000078046"/>
    </source>
</evidence>
<dbReference type="OrthoDB" id="1904536at2759"/>
<proteinExistence type="predicted"/>
<protein>
    <submittedName>
        <fullName evidence="1">Uncharacterized protein</fullName>
    </submittedName>
</protein>
<dbReference type="AlphaFoldDB" id="A0A177B4E5"/>
<comment type="caution">
    <text evidence="1">The sequence shown here is derived from an EMBL/GenBank/DDBJ whole genome shotgun (WGS) entry which is preliminary data.</text>
</comment>
<accession>A0A177B4E5</accession>
<reference evidence="1 2" key="1">
    <citation type="submission" date="2016-04" db="EMBL/GenBank/DDBJ databases">
        <title>The genome of Intoshia linei affirms orthonectids as highly simplified spiralians.</title>
        <authorList>
            <person name="Mikhailov K.V."/>
            <person name="Slusarev G.S."/>
            <person name="Nikitin M.A."/>
            <person name="Logacheva M.D."/>
            <person name="Penin A."/>
            <person name="Aleoshin V."/>
            <person name="Panchin Y.V."/>
        </authorList>
    </citation>
    <scope>NUCLEOTIDE SEQUENCE [LARGE SCALE GENOMIC DNA]</scope>
    <source>
        <strain evidence="1">Intl2013</strain>
        <tissue evidence="1">Whole animal</tissue>
    </source>
</reference>
<dbReference type="Proteomes" id="UP000078046">
    <property type="component" value="Unassembled WGS sequence"/>
</dbReference>
<keyword evidence="2" id="KW-1185">Reference proteome</keyword>
<organism evidence="1 2">
    <name type="scientific">Intoshia linei</name>
    <dbReference type="NCBI Taxonomy" id="1819745"/>
    <lineage>
        <taxon>Eukaryota</taxon>
        <taxon>Metazoa</taxon>
        <taxon>Spiralia</taxon>
        <taxon>Lophotrochozoa</taxon>
        <taxon>Mesozoa</taxon>
        <taxon>Orthonectida</taxon>
        <taxon>Rhopaluridae</taxon>
        <taxon>Intoshia</taxon>
    </lineage>
</organism>
<evidence type="ECO:0000313" key="1">
    <source>
        <dbReference type="EMBL" id="OAF69148.1"/>
    </source>
</evidence>
<name>A0A177B4E5_9BILA</name>
<gene>
    <name evidence="1" type="ORF">A3Q56_03085</name>
</gene>
<sequence>KNLTYLDERPVFPKERACCEAWNIGGVEAENARRIEWIKTDQEKIMESVEALTRTRKIVAIEKEKQRLRNMGIRNPQVDEDKVDWLKCNENDIEINDSINKNKTNVNENTLIPYWDVNVELSINDDLSSIEERFNNEKLDLSENVSVESKESQFSISSLNSKMNLNICDEKCALTTEKEINESISSNFIPDKSMDFEFSKLKSSLDGHCQTEIESVDSSLFNKKKIDKNNQTESESIDSEIVTLKICENKNDQKTYTSPIEAFVTLKKENEITNQNEKCLKKSITKCLIEELD</sequence>
<dbReference type="EMBL" id="LWCA01000328">
    <property type="protein sequence ID" value="OAF69148.1"/>
    <property type="molecule type" value="Genomic_DNA"/>
</dbReference>